<dbReference type="EMBL" id="SJSK01000009">
    <property type="protein sequence ID" value="TCC86682.1"/>
    <property type="molecule type" value="Genomic_DNA"/>
</dbReference>
<dbReference type="Proteomes" id="UP000292884">
    <property type="component" value="Unassembled WGS sequence"/>
</dbReference>
<evidence type="ECO:0000313" key="1">
    <source>
        <dbReference type="EMBL" id="TCC86682.1"/>
    </source>
</evidence>
<dbReference type="RefSeq" id="WP_131555785.1">
    <property type="nucleotide sequence ID" value="NZ_SJSK01000009.1"/>
</dbReference>
<name>A0A4R0MKD9_9SPHI</name>
<dbReference type="AlphaFoldDB" id="A0A4R0MKD9"/>
<protein>
    <recommendedName>
        <fullName evidence="3">Clindamycin resistance transfer factor btgA</fullName>
    </recommendedName>
</protein>
<sequence>MEKDNVNTVKYPALLDIKFAKVASSLGITKRELFVKMVEYFYRTKKDPSDINDDLLKSSFAKSHKVYTSFIKTQEQLLLIPMKEAMDKMISNQKDIVKYFNEQVVNANKSILKNQQEHISKLQETENLLVKAIEGKEKLKTNFLLILNGYIRNREELGSFKAREREDLIENVRKQIASL</sequence>
<dbReference type="InterPro" id="IPR048012">
    <property type="entry name" value="BfmA-like_N"/>
</dbReference>
<reference evidence="1 2" key="1">
    <citation type="submission" date="2019-02" db="EMBL/GenBank/DDBJ databases">
        <title>Pedobacter sp. RP-1-13 sp. nov., isolated from Arctic soil.</title>
        <authorList>
            <person name="Dahal R.H."/>
        </authorList>
    </citation>
    <scope>NUCLEOTIDE SEQUENCE [LARGE SCALE GENOMIC DNA]</scope>
    <source>
        <strain evidence="1 2">RP-1-13</strain>
    </source>
</reference>
<evidence type="ECO:0000313" key="2">
    <source>
        <dbReference type="Proteomes" id="UP000292884"/>
    </source>
</evidence>
<dbReference type="NCBIfam" id="NF041200">
    <property type="entry name" value="mob_BfmA_Nterm"/>
    <property type="match status" value="1"/>
</dbReference>
<proteinExistence type="predicted"/>
<comment type="caution">
    <text evidence="1">The sequence shown here is derived from an EMBL/GenBank/DDBJ whole genome shotgun (WGS) entry which is preliminary data.</text>
</comment>
<organism evidence="1 2">
    <name type="scientific">Pedobacter frigiditerrae</name>
    <dbReference type="NCBI Taxonomy" id="2530452"/>
    <lineage>
        <taxon>Bacteria</taxon>
        <taxon>Pseudomonadati</taxon>
        <taxon>Bacteroidota</taxon>
        <taxon>Sphingobacteriia</taxon>
        <taxon>Sphingobacteriales</taxon>
        <taxon>Sphingobacteriaceae</taxon>
        <taxon>Pedobacter</taxon>
    </lineage>
</organism>
<accession>A0A4R0MKD9</accession>
<keyword evidence="2" id="KW-1185">Reference proteome</keyword>
<gene>
    <name evidence="1" type="ORF">EZ428_23540</name>
</gene>
<dbReference type="OrthoDB" id="944975at2"/>
<evidence type="ECO:0008006" key="3">
    <source>
        <dbReference type="Google" id="ProtNLM"/>
    </source>
</evidence>